<feature type="domain" description="HTH araC/xylS-type" evidence="5">
    <location>
        <begin position="337"/>
        <end position="435"/>
    </location>
</feature>
<dbReference type="EMBL" id="PQVP01000002">
    <property type="protein sequence ID" value="POZ81585.1"/>
    <property type="molecule type" value="Genomic_DNA"/>
</dbReference>
<dbReference type="GO" id="GO:0003700">
    <property type="term" value="F:DNA-binding transcription factor activity"/>
    <property type="evidence" value="ECO:0007669"/>
    <property type="project" value="InterPro"/>
</dbReference>
<keyword evidence="3" id="KW-0010">Activator</keyword>
<dbReference type="PROSITE" id="PS00041">
    <property type="entry name" value="HTH_ARAC_FAMILY_1"/>
    <property type="match status" value="1"/>
</dbReference>
<accession>A0A2S5DR70</accession>
<dbReference type="InterPro" id="IPR018060">
    <property type="entry name" value="HTH_AraC"/>
</dbReference>
<protein>
    <submittedName>
        <fullName evidence="7">AraC family regulatory protein</fullName>
    </submittedName>
    <submittedName>
        <fullName evidence="6">AraC family transcriptional regulator</fullName>
    </submittedName>
</protein>
<dbReference type="InterPro" id="IPR050204">
    <property type="entry name" value="AraC_XylS_family_regulators"/>
</dbReference>
<dbReference type="InterPro" id="IPR018062">
    <property type="entry name" value="HTH_AraC-typ_CS"/>
</dbReference>
<feature type="domain" description="HTH araC/xylS-type" evidence="5">
    <location>
        <begin position="217"/>
        <end position="316"/>
    </location>
</feature>
<evidence type="ECO:0000313" key="6">
    <source>
        <dbReference type="EMBL" id="POZ81585.1"/>
    </source>
</evidence>
<dbReference type="InterPro" id="IPR009057">
    <property type="entry name" value="Homeodomain-like_sf"/>
</dbReference>
<evidence type="ECO:0000256" key="3">
    <source>
        <dbReference type="ARBA" id="ARBA00023159"/>
    </source>
</evidence>
<dbReference type="RefSeq" id="WP_089424950.1">
    <property type="nucleotide sequence ID" value="NZ_CABVQT010000020.1"/>
</dbReference>
<gene>
    <name evidence="7" type="ORF">BCO71171_05877</name>
    <name evidence="6" type="ORF">C3743_14740</name>
</gene>
<sequence>MSDPLRRTHRFHSDDPDEVSDFIGTIYADNQFTAQHAVRRNVSMTGHEWNGIGVYDVDYLMPFHFRSNDARPNYLFLSCRRGHARYESNGDDAACTTGDVMPISSTGHSFCTTGGDGFGHLSVIIDADRVNRFLAQWIGRPGLEPVEFGLTPVSPELRMQWNAAAGCLRRMIRMSPIPGVAVDALLEHMLKIMVAGHANNHGALFDRDHCTPEHQTRMAIHMLEDAPLRWKTLGAIAHVLGCATEALEHGIRRLTGRSSTELRNEARFRHVNRALARGDGPDFDATLHAHGFSITARFIREYYRRFGEPPGATYRRNPHAADQPLTADAASAPLCAQTINRFIDASLESRIDTADLCRLVGMSERATIDAFRMQFSRTPAQYIIERRLERARLLLEHTSDSILSIALDCGFGTQSYLSTAIRRHFGVTPRELRMRAASAGRSRTDDGQYDPED</sequence>
<name>A0A2S5DR70_9BURK</name>
<keyword evidence="1" id="KW-0805">Transcription regulation</keyword>
<keyword evidence="2" id="KW-0238">DNA-binding</keyword>
<dbReference type="SUPFAM" id="SSF51215">
    <property type="entry name" value="Regulatory protein AraC"/>
    <property type="match status" value="1"/>
</dbReference>
<dbReference type="PANTHER" id="PTHR46796:SF6">
    <property type="entry name" value="ARAC SUBFAMILY"/>
    <property type="match status" value="1"/>
</dbReference>
<organism evidence="6 8">
    <name type="scientific">Burkholderia contaminans</name>
    <dbReference type="NCBI Taxonomy" id="488447"/>
    <lineage>
        <taxon>Bacteria</taxon>
        <taxon>Pseudomonadati</taxon>
        <taxon>Pseudomonadota</taxon>
        <taxon>Betaproteobacteria</taxon>
        <taxon>Burkholderiales</taxon>
        <taxon>Burkholderiaceae</taxon>
        <taxon>Burkholderia</taxon>
        <taxon>Burkholderia cepacia complex</taxon>
    </lineage>
</organism>
<dbReference type="PANTHER" id="PTHR46796">
    <property type="entry name" value="HTH-TYPE TRANSCRIPTIONAL ACTIVATOR RHAS-RELATED"/>
    <property type="match status" value="1"/>
</dbReference>
<dbReference type="Proteomes" id="UP000494182">
    <property type="component" value="Unassembled WGS sequence"/>
</dbReference>
<evidence type="ECO:0000313" key="9">
    <source>
        <dbReference type="Proteomes" id="UP000494182"/>
    </source>
</evidence>
<dbReference type="EMBL" id="CABVQT010000020">
    <property type="protein sequence ID" value="VWD55623.1"/>
    <property type="molecule type" value="Genomic_DNA"/>
</dbReference>
<dbReference type="AlphaFoldDB" id="A0A2S5DR70"/>
<dbReference type="Proteomes" id="UP000238655">
    <property type="component" value="Chromosome 1"/>
</dbReference>
<evidence type="ECO:0000313" key="8">
    <source>
        <dbReference type="Proteomes" id="UP000238655"/>
    </source>
</evidence>
<evidence type="ECO:0000259" key="5">
    <source>
        <dbReference type="PROSITE" id="PS01124"/>
    </source>
</evidence>
<evidence type="ECO:0000256" key="1">
    <source>
        <dbReference type="ARBA" id="ARBA00023015"/>
    </source>
</evidence>
<reference evidence="7 9" key="2">
    <citation type="submission" date="2019-09" db="EMBL/GenBank/DDBJ databases">
        <authorList>
            <person name="Depoorter E."/>
        </authorList>
    </citation>
    <scope>NUCLEOTIDE SEQUENCE [LARGE SCALE GENOMIC DNA]</scope>
    <source>
        <strain evidence="7">R-71171</strain>
    </source>
</reference>
<dbReference type="SUPFAM" id="SSF46689">
    <property type="entry name" value="Homeodomain-like"/>
    <property type="match status" value="1"/>
</dbReference>
<evidence type="ECO:0000313" key="7">
    <source>
        <dbReference type="EMBL" id="VWD55623.1"/>
    </source>
</evidence>
<dbReference type="Pfam" id="PF12833">
    <property type="entry name" value="HTH_18"/>
    <property type="match status" value="2"/>
</dbReference>
<evidence type="ECO:0000256" key="4">
    <source>
        <dbReference type="ARBA" id="ARBA00023163"/>
    </source>
</evidence>
<dbReference type="PROSITE" id="PS01124">
    <property type="entry name" value="HTH_ARAC_FAMILY_2"/>
    <property type="match status" value="2"/>
</dbReference>
<dbReference type="InterPro" id="IPR037923">
    <property type="entry name" value="HTH-like"/>
</dbReference>
<keyword evidence="4" id="KW-0804">Transcription</keyword>
<dbReference type="Gene3D" id="1.10.10.60">
    <property type="entry name" value="Homeodomain-like"/>
    <property type="match status" value="2"/>
</dbReference>
<dbReference type="GO" id="GO:0043565">
    <property type="term" value="F:sequence-specific DNA binding"/>
    <property type="evidence" value="ECO:0007669"/>
    <property type="project" value="InterPro"/>
</dbReference>
<proteinExistence type="predicted"/>
<evidence type="ECO:0000256" key="2">
    <source>
        <dbReference type="ARBA" id="ARBA00023125"/>
    </source>
</evidence>
<dbReference type="SMART" id="SM00342">
    <property type="entry name" value="HTH_ARAC"/>
    <property type="match status" value="2"/>
</dbReference>
<reference evidence="6 8" key="1">
    <citation type="submission" date="2018-01" db="EMBL/GenBank/DDBJ databases">
        <title>Successful Treatment of Persistent Burkholderia cepacia Bacteremia with Ceftazidime-Avibactam.</title>
        <authorList>
            <person name="Tamma P."/>
            <person name="Fan Y."/>
            <person name="Bergman Y."/>
            <person name="Sick-Samuels A."/>
            <person name="Hsu A."/>
            <person name="Timp W."/>
            <person name="Simner P."/>
        </authorList>
    </citation>
    <scope>NUCLEOTIDE SEQUENCE [LARGE SCALE GENOMIC DNA]</scope>
    <source>
        <strain evidence="6 8">170816</strain>
    </source>
</reference>